<keyword evidence="8" id="KW-0812">Transmembrane</keyword>
<feature type="transmembrane region" description="Helical" evidence="8">
    <location>
        <begin position="549"/>
        <end position="569"/>
    </location>
</feature>
<evidence type="ECO:0000313" key="10">
    <source>
        <dbReference type="EMBL" id="BCU69957.1"/>
    </source>
</evidence>
<accession>A0A8D5U642</accession>
<dbReference type="EMBL" id="AP024597">
    <property type="protein sequence ID" value="BCU69957.1"/>
    <property type="molecule type" value="Genomic_DNA"/>
</dbReference>
<dbReference type="GO" id="GO:0046872">
    <property type="term" value="F:metal ion binding"/>
    <property type="evidence" value="ECO:0007669"/>
    <property type="project" value="UniProtKB-KW"/>
</dbReference>
<protein>
    <submittedName>
        <fullName evidence="10">Peptidase S53</fullName>
    </submittedName>
</protein>
<keyword evidence="8" id="KW-1133">Transmembrane helix</keyword>
<dbReference type="InterPro" id="IPR015366">
    <property type="entry name" value="S53_propep"/>
</dbReference>
<dbReference type="PANTHER" id="PTHR14218">
    <property type="entry name" value="PROTEASE S8 TRIPEPTIDYL PEPTIDASE I CLN2"/>
    <property type="match status" value="1"/>
</dbReference>
<dbReference type="SUPFAM" id="SSF54897">
    <property type="entry name" value="Protease propeptides/inhibitors"/>
    <property type="match status" value="1"/>
</dbReference>
<dbReference type="PANTHER" id="PTHR14218:SF15">
    <property type="entry name" value="TRIPEPTIDYL-PEPTIDASE 1"/>
    <property type="match status" value="1"/>
</dbReference>
<keyword evidence="5" id="KW-0720">Serine protease</keyword>
<feature type="transmembrane region" description="Helical" evidence="8">
    <location>
        <begin position="516"/>
        <end position="537"/>
    </location>
</feature>
<dbReference type="Gene3D" id="3.40.50.200">
    <property type="entry name" value="Peptidase S8/S53 domain"/>
    <property type="match status" value="1"/>
</dbReference>
<dbReference type="GO" id="GO:0006508">
    <property type="term" value="P:proteolysis"/>
    <property type="evidence" value="ECO:0007669"/>
    <property type="project" value="UniProtKB-KW"/>
</dbReference>
<keyword evidence="11" id="KW-1185">Reference proteome</keyword>
<sequence length="610" mass="67944">MNKSIKGKYLLSSLILVLLVMPVFTTVNMLSTADSGTTMYYIYNNSPQYSVLPGSIYVQQLPSNYEIPFAVLLNFTNYQTLLSITNEISNHEAKYLSPSQFRSEFYPSQSYKESLIKYLESYGISFTGDYGLILTFQGTVGEIEKAFHTYINCYYYPNQNLDWFGLLGIENIGPFYYFTNNVTPSLPYKVGKYIVGIVGIDSVDPKVYPVIRSAWTLEMHTIKSSDPSLVSSVLVTPKAIAQYFGFTELYSQGYLGQGTKIAIEGVPESYVETSDIYQFWKEFDIVPRTGGLHVVYLGYYTISGQSSENELDAEWSGVFAPASDVYIVFSNGYVGGPALVGNSLNYYYEYYYMVNYIDPNVISISVTLPESFLAAYYPAMLWMIHNIMMQAVDEGISVLAASGDWGFESDNPPPNFNIGIFNTIWYPESDPYVSAVGGIFVNATSTGQVQSISGWDYSTGGISVVFPVQNFELTSLIPFTPFFQRTYPDIAFVSAGGYNIVEYGFGLPLIFDGQLYVWYGTSGAAPMTAAMVALTGLKLGDLNTILYHISYLGFIITPKGFAIGMPAWIPITSGNNPLPAYYGWNFVTGPGTYNAYGMVYDLRLFYSVVY</sequence>
<keyword evidence="7" id="KW-0865">Zymogen</keyword>
<dbReference type="InterPro" id="IPR050819">
    <property type="entry name" value="Tripeptidyl-peptidase_I"/>
</dbReference>
<dbReference type="GO" id="GO:0004252">
    <property type="term" value="F:serine-type endopeptidase activity"/>
    <property type="evidence" value="ECO:0007669"/>
    <property type="project" value="InterPro"/>
</dbReference>
<organism evidence="10 11">
    <name type="scientific">Stygiolobus caldivivus</name>
    <dbReference type="NCBI Taxonomy" id="2824673"/>
    <lineage>
        <taxon>Archaea</taxon>
        <taxon>Thermoproteota</taxon>
        <taxon>Thermoprotei</taxon>
        <taxon>Sulfolobales</taxon>
        <taxon>Sulfolobaceae</taxon>
        <taxon>Stygiolobus</taxon>
    </lineage>
</organism>
<evidence type="ECO:0000256" key="4">
    <source>
        <dbReference type="ARBA" id="ARBA00022801"/>
    </source>
</evidence>
<dbReference type="PROSITE" id="PS00138">
    <property type="entry name" value="SUBTILASE_SER"/>
    <property type="match status" value="1"/>
</dbReference>
<dbReference type="Proteomes" id="UP000825123">
    <property type="component" value="Chromosome"/>
</dbReference>
<dbReference type="PROSITE" id="PS51695">
    <property type="entry name" value="SEDOLISIN"/>
    <property type="match status" value="1"/>
</dbReference>
<keyword evidence="8" id="KW-0472">Membrane</keyword>
<keyword evidence="2" id="KW-0645">Protease</keyword>
<evidence type="ECO:0000256" key="3">
    <source>
        <dbReference type="ARBA" id="ARBA00022723"/>
    </source>
</evidence>
<dbReference type="SUPFAM" id="SSF52743">
    <property type="entry name" value="Subtilisin-like"/>
    <property type="match status" value="1"/>
</dbReference>
<dbReference type="KEGG" id="csty:KN1_12540"/>
<dbReference type="SMART" id="SM00944">
    <property type="entry name" value="Pro-kuma_activ"/>
    <property type="match status" value="1"/>
</dbReference>
<dbReference type="RefSeq" id="WP_225905801.1">
    <property type="nucleotide sequence ID" value="NZ_AP024597.1"/>
</dbReference>
<dbReference type="InterPro" id="IPR023828">
    <property type="entry name" value="Peptidase_S8_Ser-AS"/>
</dbReference>
<keyword evidence="6" id="KW-0106">Calcium</keyword>
<dbReference type="AlphaFoldDB" id="A0A8D5U642"/>
<evidence type="ECO:0000256" key="7">
    <source>
        <dbReference type="ARBA" id="ARBA00023145"/>
    </source>
</evidence>
<gene>
    <name evidence="10" type="ORF">KN1_12540</name>
</gene>
<dbReference type="Pfam" id="PF09286">
    <property type="entry name" value="Pro-kuma_activ"/>
    <property type="match status" value="1"/>
</dbReference>
<evidence type="ECO:0000313" key="11">
    <source>
        <dbReference type="Proteomes" id="UP000825123"/>
    </source>
</evidence>
<dbReference type="CDD" id="cd11377">
    <property type="entry name" value="Pro-peptidase_S53"/>
    <property type="match status" value="1"/>
</dbReference>
<dbReference type="InterPro" id="IPR036852">
    <property type="entry name" value="Peptidase_S8/S53_dom_sf"/>
</dbReference>
<feature type="domain" description="Peptidase S53" evidence="9">
    <location>
        <begin position="234"/>
        <end position="610"/>
    </location>
</feature>
<evidence type="ECO:0000256" key="8">
    <source>
        <dbReference type="SAM" id="Phobius"/>
    </source>
</evidence>
<evidence type="ECO:0000256" key="1">
    <source>
        <dbReference type="ARBA" id="ARBA00001913"/>
    </source>
</evidence>
<proteinExistence type="predicted"/>
<evidence type="ECO:0000256" key="2">
    <source>
        <dbReference type="ARBA" id="ARBA00022670"/>
    </source>
</evidence>
<evidence type="ECO:0000256" key="6">
    <source>
        <dbReference type="ARBA" id="ARBA00022837"/>
    </source>
</evidence>
<dbReference type="GeneID" id="66162985"/>
<dbReference type="InterPro" id="IPR030400">
    <property type="entry name" value="Sedolisin_dom"/>
</dbReference>
<dbReference type="CDD" id="cd04056">
    <property type="entry name" value="Peptidases_S53"/>
    <property type="match status" value="1"/>
</dbReference>
<dbReference type="GO" id="GO:0008240">
    <property type="term" value="F:tripeptidyl-peptidase activity"/>
    <property type="evidence" value="ECO:0007669"/>
    <property type="project" value="TreeGrafter"/>
</dbReference>
<evidence type="ECO:0000256" key="5">
    <source>
        <dbReference type="ARBA" id="ARBA00022825"/>
    </source>
</evidence>
<comment type="cofactor">
    <cofactor evidence="1">
        <name>Ca(2+)</name>
        <dbReference type="ChEBI" id="CHEBI:29108"/>
    </cofactor>
</comment>
<keyword evidence="4" id="KW-0378">Hydrolase</keyword>
<reference evidence="10 11" key="1">
    <citation type="submission" date="2021-04" db="EMBL/GenBank/DDBJ databases">
        <title>Complete genome sequence of Stygiolobus sp. KN-1.</title>
        <authorList>
            <person name="Nakamura K."/>
            <person name="Sakai H."/>
            <person name="Kurosawa N."/>
        </authorList>
    </citation>
    <scope>NUCLEOTIDE SEQUENCE [LARGE SCALE GENOMIC DNA]</scope>
    <source>
        <strain evidence="10 11">KN-1</strain>
    </source>
</reference>
<name>A0A8D5U642_9CREN</name>
<keyword evidence="3" id="KW-0479">Metal-binding</keyword>
<evidence type="ECO:0000259" key="9">
    <source>
        <dbReference type="PROSITE" id="PS51695"/>
    </source>
</evidence>